<sequence>MKRFTFWFLLMCLSVPISPLAAQTIASVAAVVNSDIITTYQLDRAVERLVSSQNLSRFPSDQERQQLRREVLDQLINDRLLQQRSKELGLSVTTQEVDAAVDDVMTSNNLNPATLETALAAEGMSLESYRRQIHDEILRYKLMSQEVNYRARVTSGEVRRYFEENIEQFDTQTRLFVSRISFALPADRSSSDAARIEEQANQSRQRLLGGTPFDTVLAEAGPLADGGIMGELVLSDLAAPLQQALQRLATGDISVPTEFNQQLHLFIVNDRRSGEELAFERAKASIEERLRREKTEARFIEWQEELLNNAYIDRRL</sequence>
<organism evidence="9 10">
    <name type="scientific">Pelovirga terrestris</name>
    <dbReference type="NCBI Taxonomy" id="2771352"/>
    <lineage>
        <taxon>Bacteria</taxon>
        <taxon>Pseudomonadati</taxon>
        <taxon>Thermodesulfobacteriota</taxon>
        <taxon>Desulfuromonadia</taxon>
        <taxon>Geobacterales</taxon>
        <taxon>Geobacteraceae</taxon>
        <taxon>Pelovirga</taxon>
    </lineage>
</organism>
<dbReference type="PROSITE" id="PS50198">
    <property type="entry name" value="PPIC_PPIASE_2"/>
    <property type="match status" value="1"/>
</dbReference>
<dbReference type="SUPFAM" id="SSF109998">
    <property type="entry name" value="Triger factor/SurA peptide-binding domain-like"/>
    <property type="match status" value="1"/>
</dbReference>
<proteinExistence type="predicted"/>
<dbReference type="PANTHER" id="PTHR47637">
    <property type="entry name" value="CHAPERONE SURA"/>
    <property type="match status" value="1"/>
</dbReference>
<evidence type="ECO:0000256" key="7">
    <source>
        <dbReference type="SAM" id="SignalP"/>
    </source>
</evidence>
<evidence type="ECO:0000259" key="8">
    <source>
        <dbReference type="PROSITE" id="PS50198"/>
    </source>
</evidence>
<evidence type="ECO:0000256" key="5">
    <source>
        <dbReference type="ARBA" id="ARBA00023235"/>
    </source>
</evidence>
<evidence type="ECO:0000313" key="10">
    <source>
        <dbReference type="Proteomes" id="UP000632828"/>
    </source>
</evidence>
<name>A0A8J6QSI0_9BACT</name>
<dbReference type="AlphaFoldDB" id="A0A8J6QSI0"/>
<dbReference type="RefSeq" id="WP_191155746.1">
    <property type="nucleotide sequence ID" value="NZ_JACWUN010000009.1"/>
</dbReference>
<feature type="domain" description="PpiC" evidence="8">
    <location>
        <begin position="172"/>
        <end position="270"/>
    </location>
</feature>
<keyword evidence="4" id="KW-0143">Chaperone</keyword>
<evidence type="ECO:0000256" key="1">
    <source>
        <dbReference type="ARBA" id="ARBA00022729"/>
    </source>
</evidence>
<dbReference type="InterPro" id="IPR046357">
    <property type="entry name" value="PPIase_dom_sf"/>
</dbReference>
<dbReference type="Gene3D" id="3.10.50.40">
    <property type="match status" value="1"/>
</dbReference>
<feature type="chain" id="PRO_5035158329" evidence="7">
    <location>
        <begin position="22"/>
        <end position="316"/>
    </location>
</feature>
<evidence type="ECO:0000256" key="4">
    <source>
        <dbReference type="ARBA" id="ARBA00023186"/>
    </source>
</evidence>
<evidence type="ECO:0000313" key="9">
    <source>
        <dbReference type="EMBL" id="MBD1400810.1"/>
    </source>
</evidence>
<keyword evidence="5 6" id="KW-0413">Isomerase</keyword>
<dbReference type="GO" id="GO:0003755">
    <property type="term" value="F:peptidyl-prolyl cis-trans isomerase activity"/>
    <property type="evidence" value="ECO:0007669"/>
    <property type="project" value="UniProtKB-KW"/>
</dbReference>
<keyword evidence="1 7" id="KW-0732">Signal</keyword>
<keyword evidence="2" id="KW-0574">Periplasm</keyword>
<dbReference type="EMBL" id="JACWUN010000009">
    <property type="protein sequence ID" value="MBD1400810.1"/>
    <property type="molecule type" value="Genomic_DNA"/>
</dbReference>
<keyword evidence="10" id="KW-1185">Reference proteome</keyword>
<gene>
    <name evidence="9" type="ORF">ICT70_09020</name>
</gene>
<dbReference type="Gene3D" id="1.10.4030.10">
    <property type="entry name" value="Porin chaperone SurA, peptide-binding domain"/>
    <property type="match status" value="1"/>
</dbReference>
<dbReference type="InterPro" id="IPR050280">
    <property type="entry name" value="OMP_Chaperone_SurA"/>
</dbReference>
<dbReference type="Pfam" id="PF13145">
    <property type="entry name" value="Rotamase_2"/>
    <property type="match status" value="1"/>
</dbReference>
<comment type="caution">
    <text evidence="9">The sequence shown here is derived from an EMBL/GenBank/DDBJ whole genome shotgun (WGS) entry which is preliminary data.</text>
</comment>
<dbReference type="Pfam" id="PF09312">
    <property type="entry name" value="SurA_N"/>
    <property type="match status" value="1"/>
</dbReference>
<dbReference type="InterPro" id="IPR000297">
    <property type="entry name" value="PPIase_PpiC"/>
</dbReference>
<evidence type="ECO:0000256" key="2">
    <source>
        <dbReference type="ARBA" id="ARBA00022764"/>
    </source>
</evidence>
<dbReference type="InterPro" id="IPR027304">
    <property type="entry name" value="Trigger_fact/SurA_dom_sf"/>
</dbReference>
<dbReference type="Proteomes" id="UP000632828">
    <property type="component" value="Unassembled WGS sequence"/>
</dbReference>
<accession>A0A8J6QSI0</accession>
<feature type="signal peptide" evidence="7">
    <location>
        <begin position="1"/>
        <end position="21"/>
    </location>
</feature>
<dbReference type="InterPro" id="IPR015391">
    <property type="entry name" value="SurA_N"/>
</dbReference>
<keyword evidence="3 6" id="KW-0697">Rotamase</keyword>
<evidence type="ECO:0000256" key="6">
    <source>
        <dbReference type="PROSITE-ProRule" id="PRU00278"/>
    </source>
</evidence>
<evidence type="ECO:0000256" key="3">
    <source>
        <dbReference type="ARBA" id="ARBA00023110"/>
    </source>
</evidence>
<dbReference type="PANTHER" id="PTHR47637:SF1">
    <property type="entry name" value="CHAPERONE SURA"/>
    <property type="match status" value="1"/>
</dbReference>
<dbReference type="SUPFAM" id="SSF54534">
    <property type="entry name" value="FKBP-like"/>
    <property type="match status" value="1"/>
</dbReference>
<reference evidence="9" key="1">
    <citation type="submission" date="2020-09" db="EMBL/GenBank/DDBJ databases">
        <title>Pelobacter alkaliphilus sp. nov., a novel anaerobic arsenate-reducing bacterium from terrestrial mud volcano.</title>
        <authorList>
            <person name="Khomyakova M.A."/>
            <person name="Merkel A.Y."/>
            <person name="Slobodkin A.I."/>
        </authorList>
    </citation>
    <scope>NUCLEOTIDE SEQUENCE</scope>
    <source>
        <strain evidence="9">M08fum</strain>
    </source>
</reference>
<protein>
    <submittedName>
        <fullName evidence="9">SurA N-terminal domain-containing protein</fullName>
    </submittedName>
</protein>